<accession>A0A3P6DLQ8</accession>
<reference evidence="2" key="1">
    <citation type="submission" date="2018-11" db="EMBL/GenBank/DDBJ databases">
        <authorList>
            <consortium name="Genoscope - CEA"/>
            <person name="William W."/>
        </authorList>
    </citation>
    <scope>NUCLEOTIDE SEQUENCE</scope>
</reference>
<dbReference type="EMBL" id="LR031875">
    <property type="protein sequence ID" value="VDD32327.1"/>
    <property type="molecule type" value="Genomic_DNA"/>
</dbReference>
<name>A0A3P6DLQ8_BRAOL</name>
<organism evidence="2">
    <name type="scientific">Brassica oleracea</name>
    <name type="common">Wild cabbage</name>
    <dbReference type="NCBI Taxonomy" id="3712"/>
    <lineage>
        <taxon>Eukaryota</taxon>
        <taxon>Viridiplantae</taxon>
        <taxon>Streptophyta</taxon>
        <taxon>Embryophyta</taxon>
        <taxon>Tracheophyta</taxon>
        <taxon>Spermatophyta</taxon>
        <taxon>Magnoliopsida</taxon>
        <taxon>eudicotyledons</taxon>
        <taxon>Gunneridae</taxon>
        <taxon>Pentapetalae</taxon>
        <taxon>rosids</taxon>
        <taxon>malvids</taxon>
        <taxon>Brassicales</taxon>
        <taxon>Brassicaceae</taxon>
        <taxon>Brassiceae</taxon>
        <taxon>Brassica</taxon>
    </lineage>
</organism>
<gene>
    <name evidence="2" type="ORF">BOLC9T57650H</name>
</gene>
<sequence length="93" mass="10103">MDRSSEPTVQAATPHVPLLHGFCKLAFVAFLDGSSSSDFVSFAISGDVKLQTIMKVAQPSPATRTPQKASTMATSVSPVHETRPAQPHIRRWR</sequence>
<protein>
    <submittedName>
        <fullName evidence="2">Uncharacterized protein</fullName>
    </submittedName>
</protein>
<dbReference type="AlphaFoldDB" id="A0A3P6DLQ8"/>
<feature type="region of interest" description="Disordered" evidence="1">
    <location>
        <begin position="59"/>
        <end position="93"/>
    </location>
</feature>
<proteinExistence type="predicted"/>
<feature type="compositionally biased region" description="Polar residues" evidence="1">
    <location>
        <begin position="60"/>
        <end position="77"/>
    </location>
</feature>
<evidence type="ECO:0000256" key="1">
    <source>
        <dbReference type="SAM" id="MobiDB-lite"/>
    </source>
</evidence>
<evidence type="ECO:0000313" key="2">
    <source>
        <dbReference type="EMBL" id="VDD32327.1"/>
    </source>
</evidence>